<dbReference type="PANTHER" id="PTHR10984">
    <property type="entry name" value="ENDOPLASMIC RETICULUM-GOLGI INTERMEDIATE COMPARTMENT PROTEIN"/>
    <property type="match status" value="1"/>
</dbReference>
<name>G0TZP5_TRYVY</name>
<evidence type="ECO:0000256" key="3">
    <source>
        <dbReference type="ARBA" id="ARBA00022692"/>
    </source>
</evidence>
<evidence type="ECO:0000256" key="5">
    <source>
        <dbReference type="ARBA" id="ARBA00023136"/>
    </source>
</evidence>
<dbReference type="GO" id="GO:0016020">
    <property type="term" value="C:membrane"/>
    <property type="evidence" value="ECO:0007669"/>
    <property type="project" value="UniProtKB-SubCell"/>
</dbReference>
<feature type="transmembrane region" description="Helical" evidence="6">
    <location>
        <begin position="30"/>
        <end position="51"/>
    </location>
</feature>
<dbReference type="VEuPathDB" id="TriTrypDB:TvY486_0806800"/>
<dbReference type="InterPro" id="IPR012936">
    <property type="entry name" value="Erv_C"/>
</dbReference>
<dbReference type="Pfam" id="PF13850">
    <property type="entry name" value="ERGIC_N"/>
    <property type="match status" value="1"/>
</dbReference>
<comment type="similarity">
    <text evidence="2">Belongs to the ERGIC family.</text>
</comment>
<organism evidence="9">
    <name type="scientific">Trypanosoma vivax (strain Y486)</name>
    <dbReference type="NCBI Taxonomy" id="1055687"/>
    <lineage>
        <taxon>Eukaryota</taxon>
        <taxon>Discoba</taxon>
        <taxon>Euglenozoa</taxon>
        <taxon>Kinetoplastea</taxon>
        <taxon>Metakinetoplastina</taxon>
        <taxon>Trypanosomatida</taxon>
        <taxon>Trypanosomatidae</taxon>
        <taxon>Trypanosoma</taxon>
        <taxon>Duttonella</taxon>
    </lineage>
</organism>
<sequence>MHRIRRFDMFSRFDPALEEAGRERTTCGGLLSFLFILLVALFIKIELYRYLSVVELREMYVDPHVGGDMHITINITFPHIHCDLMAVDVIGPFGEYMTGAVRSITKVRVPTQDPAPVSEALPQSDRSVSTAALPVSNKMGGCVSCYGAEESPGDCCNSCDDVHAAFRRNGWEIDENDIKLSQCTEGQLHNVGPVSPSEGCNIHSKFSVRKIKGNIHFVPGRRLNHRGQPMYVVRREAIKKMNLSHVFHSLEFGERFPGQVNPLNGIANARGVRNASEVVSGRFSYYVQVLPTEYQFVPALGSRVRLETNQYSVKQHFTESWYTTDRRYPGWSDPTLVAGVFIVYDVSPVKTLVMRTSPYPSLIHLLLRMCAVGGGAFTVASMIDSLLLNILGHFRRKMRETKYL</sequence>
<evidence type="ECO:0000256" key="6">
    <source>
        <dbReference type="SAM" id="Phobius"/>
    </source>
</evidence>
<dbReference type="AlphaFoldDB" id="G0TZP5"/>
<keyword evidence="5 6" id="KW-0472">Membrane</keyword>
<accession>G0TZP5</accession>
<reference evidence="9" key="1">
    <citation type="journal article" date="2012" name="Proc. Natl. Acad. Sci. U.S.A.">
        <title>Antigenic diversity is generated by distinct evolutionary mechanisms in African trypanosome species.</title>
        <authorList>
            <person name="Jackson A.P."/>
            <person name="Berry A."/>
            <person name="Aslett M."/>
            <person name="Allison H.C."/>
            <person name="Burton P."/>
            <person name="Vavrova-Anderson J."/>
            <person name="Brown R."/>
            <person name="Browne H."/>
            <person name="Corton N."/>
            <person name="Hauser H."/>
            <person name="Gamble J."/>
            <person name="Gilderthorp R."/>
            <person name="Marcello L."/>
            <person name="McQuillan J."/>
            <person name="Otto T.D."/>
            <person name="Quail M.A."/>
            <person name="Sanders M.J."/>
            <person name="van Tonder A."/>
            <person name="Ginger M.L."/>
            <person name="Field M.C."/>
            <person name="Barry J.D."/>
            <person name="Hertz-Fowler C."/>
            <person name="Berriman M."/>
        </authorList>
    </citation>
    <scope>NUCLEOTIDE SEQUENCE</scope>
    <source>
        <strain evidence="9">Y486</strain>
    </source>
</reference>
<evidence type="ECO:0000256" key="4">
    <source>
        <dbReference type="ARBA" id="ARBA00022989"/>
    </source>
</evidence>
<keyword evidence="4 6" id="KW-1133">Transmembrane helix</keyword>
<evidence type="ECO:0000313" key="9">
    <source>
        <dbReference type="EMBL" id="CCC50073.1"/>
    </source>
</evidence>
<evidence type="ECO:0000259" key="8">
    <source>
        <dbReference type="Pfam" id="PF13850"/>
    </source>
</evidence>
<feature type="domain" description="Endoplasmic reticulum vesicle transporter C-terminal" evidence="7">
    <location>
        <begin position="145"/>
        <end position="384"/>
    </location>
</feature>
<dbReference type="InterPro" id="IPR045888">
    <property type="entry name" value="Erv"/>
</dbReference>
<feature type="domain" description="Endoplasmic reticulum vesicle transporter N-terminal" evidence="8">
    <location>
        <begin position="4"/>
        <end position="95"/>
    </location>
</feature>
<feature type="transmembrane region" description="Helical" evidence="6">
    <location>
        <begin position="365"/>
        <end position="392"/>
    </location>
</feature>
<gene>
    <name evidence="9" type="ORF">TVY486_0806800</name>
</gene>
<evidence type="ECO:0000259" key="7">
    <source>
        <dbReference type="Pfam" id="PF07970"/>
    </source>
</evidence>
<evidence type="ECO:0000256" key="1">
    <source>
        <dbReference type="ARBA" id="ARBA00004141"/>
    </source>
</evidence>
<dbReference type="PANTHER" id="PTHR10984:SF25">
    <property type="entry name" value="ENDOPLASMIC RETICULUM-GOLGI INTERMEDIATE COMPARTMENT PROTEIN 3"/>
    <property type="match status" value="1"/>
</dbReference>
<dbReference type="Pfam" id="PF07970">
    <property type="entry name" value="COPIIcoated_ERV"/>
    <property type="match status" value="1"/>
</dbReference>
<dbReference type="GO" id="GO:0005783">
    <property type="term" value="C:endoplasmic reticulum"/>
    <property type="evidence" value="ECO:0007669"/>
    <property type="project" value="TreeGrafter"/>
</dbReference>
<comment type="subcellular location">
    <subcellularLocation>
        <location evidence="1">Membrane</location>
        <topology evidence="1">Multi-pass membrane protein</topology>
    </subcellularLocation>
</comment>
<protein>
    <submittedName>
        <fullName evidence="9">Uncharacterized protein</fullName>
    </submittedName>
</protein>
<proteinExistence type="inferred from homology"/>
<dbReference type="InterPro" id="IPR039542">
    <property type="entry name" value="Erv_N"/>
</dbReference>
<keyword evidence="3 6" id="KW-0812">Transmembrane</keyword>
<dbReference type="EMBL" id="HE573024">
    <property type="protein sequence ID" value="CCC50073.1"/>
    <property type="molecule type" value="Genomic_DNA"/>
</dbReference>
<evidence type="ECO:0000256" key="2">
    <source>
        <dbReference type="ARBA" id="ARBA00005648"/>
    </source>
</evidence>
<dbReference type="GO" id="GO:0030134">
    <property type="term" value="C:COPII-coated ER to Golgi transport vesicle"/>
    <property type="evidence" value="ECO:0007669"/>
    <property type="project" value="TreeGrafter"/>
</dbReference>